<sequence>MNVPNDLSKIKTKMAFNLTKRQLVCFGSAAAVGIPSYLLARGSIGNTGAMFAMLVIMLPAFLLAMYEKDGLPFEKVVKNIIRARFTRPGIRTYQTENIYAPFTGRGAVRKEDAIADTKTKSGRKAAKGKGRAAISAQQSIPYISMHPDGVCKLPGGLYTKTVEYEDINYSVASTEDQTAIFSGWSSFLNYFDSSLPFQLSFINRRSHSRGRYKVNIPQADDDFNSVREEFTGMLKNQIARSNNGIERSKYITFGIPAEGIAEARPRLERVEADVMGNFKRLGVSSEPMDGRARLALLHSQMHPGSREPFRFSWKDIPQTGLGTKDFIAPDSFDFRQSRLFRVGQYWGAVSYLQILASELSDKLLAEILELDAEMTVTLHIQTVDQLKAIKTIKGKLSDIGKMKVEEQRKAVRAGYDPDILPPDLITFSKDAADLLADLQSRNERMFLLTFTVVNLAPTRQRLENDVFTVGGIAQKYNCALKRLDWQQEQGFVSSLALGVNEVEIKRGMTTSSTAIFIPFMTRELRMDGQALYYGMNALSHNVIMADRKKLKSANGMYLGSTGSGKSFAAKRELLNVFLTIPQDRIIIVDPMGEYAPLVKRLGGQVIEIAPDSPHHLNPMDVELNMTAGESPLSMKADFLLSLCELVVGGKEGLQPIEKTVVDRCVRLVYREQALGLGNTKTPLLQDLYEELLKQPEPEARRVATALELYCTGSLNLFNHPTNVKTDSRVVCVVLKNMGENLRKIAMHITNEFVSQAVDTNFREGVATWCYFDEFHVLLRDPLTASYFVAVWKMLRKKGCVPSALTQNVKDLLASREIENILDNTDFMILLSQAQSDRAILARQLGISEHQLSYITHSNSGEGLLFYGNVTIPFIDRFPKGEIYNLLTTRPEDMKNETKTE</sequence>
<protein>
    <submittedName>
        <fullName evidence="1">DUF87 domain-containing protein</fullName>
    </submittedName>
</protein>
<organism evidence="1 2">
    <name type="scientific">Hominisplanchenecus murintestinalis</name>
    <dbReference type="NCBI Taxonomy" id="2941517"/>
    <lineage>
        <taxon>Bacteria</taxon>
        <taxon>Bacillati</taxon>
        <taxon>Bacillota</taxon>
        <taxon>Clostridia</taxon>
        <taxon>Lachnospirales</taxon>
        <taxon>Lachnospiraceae</taxon>
        <taxon>Hominisplanchenecus</taxon>
    </lineage>
</organism>
<dbReference type="EMBL" id="SRZB01000065">
    <property type="protein sequence ID" value="TGX96384.1"/>
    <property type="molecule type" value="Genomic_DNA"/>
</dbReference>
<reference evidence="1" key="1">
    <citation type="submission" date="2019-04" db="EMBL/GenBank/DDBJ databases">
        <title>Microbes associate with the intestines of laboratory mice.</title>
        <authorList>
            <person name="Navarre W."/>
            <person name="Wong E."/>
            <person name="Huang K."/>
            <person name="Tropini C."/>
            <person name="Ng K."/>
            <person name="Yu B."/>
        </authorList>
    </citation>
    <scope>NUCLEOTIDE SEQUENCE</scope>
    <source>
        <strain evidence="1">NM72_1-8</strain>
    </source>
</reference>
<comment type="caution">
    <text evidence="1">The sequence shown here is derived from an EMBL/GenBank/DDBJ whole genome shotgun (WGS) entry which is preliminary data.</text>
</comment>
<proteinExistence type="predicted"/>
<dbReference type="Proteomes" id="UP000307720">
    <property type="component" value="Unassembled WGS sequence"/>
</dbReference>
<gene>
    <name evidence="1" type="ORF">E5357_16285</name>
</gene>
<evidence type="ECO:0000313" key="2">
    <source>
        <dbReference type="Proteomes" id="UP000307720"/>
    </source>
</evidence>
<accession>A0AC61QWQ3</accession>
<keyword evidence="2" id="KW-1185">Reference proteome</keyword>
<name>A0AC61QWQ3_9FIRM</name>
<evidence type="ECO:0000313" key="1">
    <source>
        <dbReference type="EMBL" id="TGX96384.1"/>
    </source>
</evidence>